<sequence>MITAGALLKGEIALECDVFFDGRLEGTMRSKGVITVGQNGVIVGEVKAPHLIVRGRIEGTLDVDRVEIKENGYVGGVISSKEMVIESKGIFEGESHRKTSEAAAKPVKDAAAEKPAEKKS</sequence>
<keyword evidence="4" id="KW-1185">Reference proteome</keyword>
<dbReference type="PANTHER" id="PTHR35024:SF4">
    <property type="entry name" value="POLYMER-FORMING CYTOSKELETAL PROTEIN"/>
    <property type="match status" value="1"/>
</dbReference>
<feature type="region of interest" description="Disordered" evidence="2">
    <location>
        <begin position="95"/>
        <end position="120"/>
    </location>
</feature>
<proteinExistence type="inferred from homology"/>
<evidence type="ECO:0000256" key="2">
    <source>
        <dbReference type="SAM" id="MobiDB-lite"/>
    </source>
</evidence>
<dbReference type="Pfam" id="PF04519">
    <property type="entry name" value="Bactofilin"/>
    <property type="match status" value="1"/>
</dbReference>
<comment type="similarity">
    <text evidence="1">Belongs to the bactofilin family.</text>
</comment>
<dbReference type="PANTHER" id="PTHR35024">
    <property type="entry name" value="HYPOTHETICAL CYTOSOLIC PROTEIN"/>
    <property type="match status" value="1"/>
</dbReference>
<organism evidence="3 4">
    <name type="scientific">Sulfurimonas diazotrophicus</name>
    <dbReference type="NCBI Taxonomy" id="3131939"/>
    <lineage>
        <taxon>Bacteria</taxon>
        <taxon>Pseudomonadati</taxon>
        <taxon>Campylobacterota</taxon>
        <taxon>Epsilonproteobacteria</taxon>
        <taxon>Campylobacterales</taxon>
        <taxon>Sulfurimonadaceae</taxon>
        <taxon>Sulfurimonas</taxon>
    </lineage>
</organism>
<dbReference type="EMBL" id="CP147920">
    <property type="protein sequence ID" value="XAU16345.1"/>
    <property type="molecule type" value="Genomic_DNA"/>
</dbReference>
<dbReference type="InterPro" id="IPR007607">
    <property type="entry name" value="BacA/B"/>
</dbReference>
<evidence type="ECO:0000313" key="3">
    <source>
        <dbReference type="EMBL" id="XAU16345.1"/>
    </source>
</evidence>
<gene>
    <name evidence="3" type="ORF">WCY31_04695</name>
</gene>
<evidence type="ECO:0000256" key="1">
    <source>
        <dbReference type="ARBA" id="ARBA00044755"/>
    </source>
</evidence>
<reference evidence="3 4" key="1">
    <citation type="submission" date="2024-03" db="EMBL/GenBank/DDBJ databases">
        <title>Sulfurimonas sp. HSL3-1.</title>
        <authorList>
            <person name="Wang S."/>
        </authorList>
    </citation>
    <scope>NUCLEOTIDE SEQUENCE [LARGE SCALE GENOMIC DNA]</scope>
    <source>
        <strain evidence="3 4">HSL3-1</strain>
    </source>
</reference>
<accession>A0ABZ3HEK7</accession>
<dbReference type="RefSeq" id="WP_345973754.1">
    <property type="nucleotide sequence ID" value="NZ_CP147920.1"/>
</dbReference>
<evidence type="ECO:0000313" key="4">
    <source>
        <dbReference type="Proteomes" id="UP001447842"/>
    </source>
</evidence>
<protein>
    <submittedName>
        <fullName evidence="3">Polymer-forming cytoskeletal protein</fullName>
    </submittedName>
</protein>
<name>A0ABZ3HEK7_9BACT</name>
<dbReference type="Proteomes" id="UP001447842">
    <property type="component" value="Chromosome"/>
</dbReference>